<organism evidence="1 2">
    <name type="scientific">Rugosimonospora africana</name>
    <dbReference type="NCBI Taxonomy" id="556532"/>
    <lineage>
        <taxon>Bacteria</taxon>
        <taxon>Bacillati</taxon>
        <taxon>Actinomycetota</taxon>
        <taxon>Actinomycetes</taxon>
        <taxon>Micromonosporales</taxon>
        <taxon>Micromonosporaceae</taxon>
        <taxon>Rugosimonospora</taxon>
    </lineage>
</organism>
<comment type="caution">
    <text evidence="1">The sequence shown here is derived from an EMBL/GenBank/DDBJ whole genome shotgun (WGS) entry which is preliminary data.</text>
</comment>
<accession>A0A8J3R352</accession>
<gene>
    <name evidence="1" type="ORF">Raf01_91110</name>
</gene>
<evidence type="ECO:0000313" key="1">
    <source>
        <dbReference type="EMBL" id="GIH20939.1"/>
    </source>
</evidence>
<reference evidence="1" key="1">
    <citation type="submission" date="2021-01" db="EMBL/GenBank/DDBJ databases">
        <title>Whole genome shotgun sequence of Rugosimonospora africana NBRC 104875.</title>
        <authorList>
            <person name="Komaki H."/>
            <person name="Tamura T."/>
        </authorList>
    </citation>
    <scope>NUCLEOTIDE SEQUENCE</scope>
    <source>
        <strain evidence="1">NBRC 104875</strain>
    </source>
</reference>
<protein>
    <recommendedName>
        <fullName evidence="3">LVIVD repeat-containing protein</fullName>
    </recommendedName>
</protein>
<keyword evidence="2" id="KW-1185">Reference proteome</keyword>
<dbReference type="Pfam" id="PF08309">
    <property type="entry name" value="LVIVD"/>
    <property type="match status" value="3"/>
</dbReference>
<dbReference type="RefSeq" id="WP_203924346.1">
    <property type="nucleotide sequence ID" value="NZ_BONZ01000109.1"/>
</dbReference>
<evidence type="ECO:0008006" key="3">
    <source>
        <dbReference type="Google" id="ProtNLM"/>
    </source>
</evidence>
<dbReference type="AlphaFoldDB" id="A0A8J3R352"/>
<dbReference type="Proteomes" id="UP000642748">
    <property type="component" value="Unassembled WGS sequence"/>
</dbReference>
<dbReference type="EMBL" id="BONZ01000109">
    <property type="protein sequence ID" value="GIH20939.1"/>
    <property type="molecule type" value="Genomic_DNA"/>
</dbReference>
<evidence type="ECO:0000313" key="2">
    <source>
        <dbReference type="Proteomes" id="UP000642748"/>
    </source>
</evidence>
<name>A0A8J3R352_9ACTN</name>
<dbReference type="InterPro" id="IPR013211">
    <property type="entry name" value="LVIVD"/>
</dbReference>
<proteinExistence type="predicted"/>
<sequence length="396" mass="43246">MSATTVRDGTEAWNLRLLAQHRLDGHGDTMHVNVHDGFAYVGHMGDDRVGTSVLDVSDPSRPRLVTQLHTPPGTHSHKVQVVGELLLVNHERNPGEMNDLSGTTWSAGLAVFDISRPWKPEQIGFLATPGKGVHRMTFWQSPYVVMSGSDHGFTDQFFIAADLSDPTQPVEVGRWWLPGMFSANGEAPGWPPGRAYKHHHSIIRGQRAYGGWWDAGLVILDISDLSQPRLVSRLDFGAEVSGATHTAMPVPGRDLLVVTDECVKAGPGRPDIEKHVRLVDISDETNPTVISQFPVPAGDYHDRPGRSGPHNLHEMRPGSFSSSRTIHVTYFNAGLRVFDIVDPSAPQEIAYFVPPAAPGCSALQFNDVTVTPDGLIYVTDRAGGGLYILEPEIELS</sequence>
<dbReference type="SUPFAM" id="SSF63829">
    <property type="entry name" value="Calcium-dependent phosphotriesterase"/>
    <property type="match status" value="1"/>
</dbReference>